<dbReference type="InterPro" id="IPR012854">
    <property type="entry name" value="Cu_amine_oxidase-like_N"/>
</dbReference>
<accession>A0ABS4I8D5</accession>
<dbReference type="RefSeq" id="WP_167057115.1">
    <property type="nucleotide sequence ID" value="NZ_JAAOZR010000014.1"/>
</dbReference>
<sequence length="193" mass="20960">MKKFLLGLGFGLVIACSSVAFASDSIQALLFPTSFEINGSSIELNNDYMVFNVDGHAYVPIRFVAESMGATIDYDMESQKIFVKNRDLDLTDPDYKSISVGNLILTKDGNNTKVTGQLKMENMGNEENMVGANLSFYNDKGEKIGDVAITGTNFGNKTKTFEAVDTGDFRAYSNVKLHIGAVNYHILGGGPGK</sequence>
<feature type="chain" id="PRO_5046738841" description="Copper amine oxidase-like N-terminal domain-containing protein" evidence="1">
    <location>
        <begin position="23"/>
        <end position="193"/>
    </location>
</feature>
<dbReference type="Pfam" id="PF07833">
    <property type="entry name" value="Cu_amine_oxidN1"/>
    <property type="match status" value="1"/>
</dbReference>
<dbReference type="Proteomes" id="UP001519344">
    <property type="component" value="Unassembled WGS sequence"/>
</dbReference>
<proteinExistence type="predicted"/>
<evidence type="ECO:0000256" key="1">
    <source>
        <dbReference type="SAM" id="SignalP"/>
    </source>
</evidence>
<feature type="domain" description="Copper amine oxidase-like N-terminal" evidence="2">
    <location>
        <begin position="37"/>
        <end position="86"/>
    </location>
</feature>
<dbReference type="SUPFAM" id="SSF55383">
    <property type="entry name" value="Copper amine oxidase, domain N"/>
    <property type="match status" value="1"/>
</dbReference>
<evidence type="ECO:0000259" key="2">
    <source>
        <dbReference type="Pfam" id="PF07833"/>
    </source>
</evidence>
<evidence type="ECO:0000313" key="3">
    <source>
        <dbReference type="EMBL" id="MBP1967173.1"/>
    </source>
</evidence>
<dbReference type="Gene3D" id="3.30.457.10">
    <property type="entry name" value="Copper amine oxidase-like, N-terminal domain"/>
    <property type="match status" value="1"/>
</dbReference>
<evidence type="ECO:0000313" key="4">
    <source>
        <dbReference type="Proteomes" id="UP001519344"/>
    </source>
</evidence>
<protein>
    <recommendedName>
        <fullName evidence="2">Copper amine oxidase-like N-terminal domain-containing protein</fullName>
    </recommendedName>
</protein>
<gene>
    <name evidence="3" type="ORF">J2Z65_006437</name>
</gene>
<reference evidence="3 4" key="1">
    <citation type="submission" date="2021-03" db="EMBL/GenBank/DDBJ databases">
        <title>Genomic Encyclopedia of Type Strains, Phase IV (KMG-IV): sequencing the most valuable type-strain genomes for metagenomic binning, comparative biology and taxonomic classification.</title>
        <authorList>
            <person name="Goeker M."/>
        </authorList>
    </citation>
    <scope>NUCLEOTIDE SEQUENCE [LARGE SCALE GENOMIC DNA]</scope>
    <source>
        <strain evidence="3 4">DSM 24950</strain>
    </source>
</reference>
<keyword evidence="4" id="KW-1185">Reference proteome</keyword>
<dbReference type="InterPro" id="IPR036582">
    <property type="entry name" value="Mao_N_sf"/>
</dbReference>
<feature type="signal peptide" evidence="1">
    <location>
        <begin position="1"/>
        <end position="22"/>
    </location>
</feature>
<comment type="caution">
    <text evidence="3">The sequence shown here is derived from an EMBL/GenBank/DDBJ whole genome shotgun (WGS) entry which is preliminary data.</text>
</comment>
<dbReference type="PROSITE" id="PS51257">
    <property type="entry name" value="PROKAR_LIPOPROTEIN"/>
    <property type="match status" value="1"/>
</dbReference>
<organism evidence="3 4">
    <name type="scientific">Paenibacillus aceris</name>
    <dbReference type="NCBI Taxonomy" id="869555"/>
    <lineage>
        <taxon>Bacteria</taxon>
        <taxon>Bacillati</taxon>
        <taxon>Bacillota</taxon>
        <taxon>Bacilli</taxon>
        <taxon>Bacillales</taxon>
        <taxon>Paenibacillaceae</taxon>
        <taxon>Paenibacillus</taxon>
    </lineage>
</organism>
<keyword evidence="1" id="KW-0732">Signal</keyword>
<dbReference type="EMBL" id="JAGGKV010000029">
    <property type="protein sequence ID" value="MBP1967173.1"/>
    <property type="molecule type" value="Genomic_DNA"/>
</dbReference>
<name>A0ABS4I8D5_9BACL</name>